<evidence type="ECO:0000313" key="2">
    <source>
        <dbReference type="Proteomes" id="UP000005356"/>
    </source>
</evidence>
<evidence type="ECO:0000313" key="1">
    <source>
        <dbReference type="EMBL" id="EGJ27872.1"/>
    </source>
</evidence>
<dbReference type="EMBL" id="AEUU02000001">
    <property type="protein sequence ID" value="EGJ27872.1"/>
    <property type="molecule type" value="Genomic_DNA"/>
</dbReference>
<comment type="caution">
    <text evidence="1">The sequence shown here is derived from an EMBL/GenBank/DDBJ whole genome shotgun (WGS) entry which is preliminary data.</text>
</comment>
<protein>
    <submittedName>
        <fullName evidence="1">Uncharacterized protein</fullName>
    </submittedName>
</protein>
<organism evidence="1 2">
    <name type="scientific">Streptococcus porcinus str. Jelinkova 176</name>
    <dbReference type="NCBI Taxonomy" id="873448"/>
    <lineage>
        <taxon>Bacteria</taxon>
        <taxon>Bacillati</taxon>
        <taxon>Bacillota</taxon>
        <taxon>Bacilli</taxon>
        <taxon>Lactobacillales</taxon>
        <taxon>Streptococcaceae</taxon>
        <taxon>Streptococcus</taxon>
    </lineage>
</organism>
<sequence>MHRSRQVRFLSNLSAVFILEVRRLKNLFYDSLSSVIKSFKKAPRTWDARLMTERLECESDGPF</sequence>
<name>A0ABP2L0Y4_STRPO</name>
<gene>
    <name evidence="1" type="ORF">STRPO_1551</name>
</gene>
<proteinExistence type="predicted"/>
<reference evidence="1 2" key="1">
    <citation type="journal article" date="2014" name="Int. J. Syst. Evol. Microbiol.">
        <title>Phylogenomics and the dynamic genome evolution of the genus Streptococcus.</title>
        <authorList>
            <consortium name="The Broad Institute Genome Sequencing Platform"/>
            <person name="Richards V.P."/>
            <person name="Palmer S.R."/>
            <person name="Pavinski Bitar P.D."/>
            <person name="Qin X."/>
            <person name="Weinstock G.M."/>
            <person name="Highlander S.K."/>
            <person name="Town C.D."/>
            <person name="Burne R.A."/>
            <person name="Stanhope M.J."/>
        </authorList>
    </citation>
    <scope>NUCLEOTIDE SEQUENCE [LARGE SCALE GENOMIC DNA]</scope>
    <source>
        <strain evidence="1 2">Jelinkova 176</strain>
    </source>
</reference>
<keyword evidence="2" id="KW-1185">Reference proteome</keyword>
<dbReference type="Proteomes" id="UP000005356">
    <property type="component" value="Unassembled WGS sequence"/>
</dbReference>
<accession>A0ABP2L0Y4</accession>